<dbReference type="AlphaFoldDB" id="A0A8H5REA4"/>
<accession>A0A8H5REA4</accession>
<proteinExistence type="predicted"/>
<sequence length="861" mass="97951">MPEPLESDPPLVDKDDPESLSPAALRLADDKPHEFIDYLHRVWDTNREQFRDSAKLLYQLRQVKVPCHDGRLHPISKTWIRTTNFMRICSNFLLPEEPFRFVILNDQDFKDEDSSSWSFLWEIGCQYELGDQFLADLLLTIKEASPTNVKDPGRVFGIYACFRLRSMYDRPYNRIHYKFLSDDENRHNFNAGELLLHKGKWIKPSSCFNRAPEYVRSKIVLRPVSAGTDASSSEPLAKNDFYQLVLGIPDFPNVWHSIFYGLNALQKSTGQTSIQPMAELYRALNESLETRTLPQSERQLREQERTAMPRLFQQLNMIAVPQGSVIKWQTQLTCIWSPLMKIRNLTELSRLYPDLKNFFVGLLGVEEATEKTVLSRMSDDTPEFEMRDLFSLLNCLIKTSEISIKPDEILPRRVFLGKRNGKNHRFVGTEEFFIPDDQEFATTFKDDLPLLDVTAEEIAILNPLFTWLGFQDRYLSNHVRHRCIWCPRAKQQKLEWDVVERAEGILRIAMHCGSPRTTTNRDKVALINILRDAEVLAVEGIQSEKVLLTRGKTSRCLGTGPHRHRGFAAPSTHPKLFIPSHDANRPVRKLVIYVSPDKEERELAVVRALPQRLMQWLMADPKTLTWGDLPERGVSLLKKVLAAPPNAIDALLTREVVKGIQIRMANRTKLHQEATPQNTTSNEPAHQPSLPRHDSNPSSGVLLDFSAHQNGFANAPLASSLTETLEKVALASRFIFSQQPKSVAGPGSTMVSQQATPQANQHESTSGRQTESPSRDMKMPLKDEPVPSGDEDEYTPRYASISERPKLTPMSRKRSRSPSSNSPSSSHLSQIPDDVIRGIERLRIADTSEVTLQSPKLISVA</sequence>
<feature type="compositionally biased region" description="Polar residues" evidence="1">
    <location>
        <begin position="749"/>
        <end position="772"/>
    </location>
</feature>
<comment type="caution">
    <text evidence="2">The sequence shown here is derived from an EMBL/GenBank/DDBJ whole genome shotgun (WGS) entry which is preliminary data.</text>
</comment>
<name>A0A8H5REA4_9HYPO</name>
<feature type="region of interest" description="Disordered" evidence="1">
    <location>
        <begin position="667"/>
        <end position="703"/>
    </location>
</feature>
<reference evidence="2 3" key="1">
    <citation type="submission" date="2020-05" db="EMBL/GenBank/DDBJ databases">
        <title>Identification and distribution of gene clusters putatively required for synthesis of sphingolipid metabolism inhibitors in phylogenetically diverse species of the filamentous fungus Fusarium.</title>
        <authorList>
            <person name="Kim H.-S."/>
            <person name="Busman M."/>
            <person name="Brown D.W."/>
            <person name="Divon H."/>
            <person name="Uhlig S."/>
            <person name="Proctor R.H."/>
        </authorList>
    </citation>
    <scope>NUCLEOTIDE SEQUENCE [LARGE SCALE GENOMIC DNA]</scope>
    <source>
        <strain evidence="2 3">NRRL 66243</strain>
    </source>
</reference>
<evidence type="ECO:0000256" key="1">
    <source>
        <dbReference type="SAM" id="MobiDB-lite"/>
    </source>
</evidence>
<evidence type="ECO:0000313" key="3">
    <source>
        <dbReference type="Proteomes" id="UP000530670"/>
    </source>
</evidence>
<dbReference type="EMBL" id="JAAQRI010000166">
    <property type="protein sequence ID" value="KAF5630982.1"/>
    <property type="molecule type" value="Genomic_DNA"/>
</dbReference>
<dbReference type="OrthoDB" id="5081861at2759"/>
<feature type="compositionally biased region" description="Polar residues" evidence="1">
    <location>
        <begin position="674"/>
        <end position="684"/>
    </location>
</feature>
<dbReference type="Proteomes" id="UP000530670">
    <property type="component" value="Unassembled WGS sequence"/>
</dbReference>
<feature type="region of interest" description="Disordered" evidence="1">
    <location>
        <begin position="740"/>
        <end position="833"/>
    </location>
</feature>
<feature type="compositionally biased region" description="Low complexity" evidence="1">
    <location>
        <begin position="817"/>
        <end position="829"/>
    </location>
</feature>
<dbReference type="RefSeq" id="XP_037204854.1">
    <property type="nucleotide sequence ID" value="XM_037354840.1"/>
</dbReference>
<organism evidence="2 3">
    <name type="scientific">Fusarium tjaetaba</name>
    <dbReference type="NCBI Taxonomy" id="1567544"/>
    <lineage>
        <taxon>Eukaryota</taxon>
        <taxon>Fungi</taxon>
        <taxon>Dikarya</taxon>
        <taxon>Ascomycota</taxon>
        <taxon>Pezizomycotina</taxon>
        <taxon>Sordariomycetes</taxon>
        <taxon>Hypocreomycetidae</taxon>
        <taxon>Hypocreales</taxon>
        <taxon>Nectriaceae</taxon>
        <taxon>Fusarium</taxon>
        <taxon>Fusarium fujikuroi species complex</taxon>
    </lineage>
</organism>
<dbReference type="GeneID" id="59307110"/>
<protein>
    <submittedName>
        <fullName evidence="2">Uncharacterized protein</fullName>
    </submittedName>
</protein>
<evidence type="ECO:0000313" key="2">
    <source>
        <dbReference type="EMBL" id="KAF5630982.1"/>
    </source>
</evidence>
<feature type="compositionally biased region" description="Basic and acidic residues" evidence="1">
    <location>
        <begin position="773"/>
        <end position="785"/>
    </location>
</feature>
<gene>
    <name evidence="2" type="ORF">FTJAE_8062</name>
</gene>
<keyword evidence="3" id="KW-1185">Reference proteome</keyword>